<dbReference type="EMBL" id="GBXM01016066">
    <property type="protein sequence ID" value="JAH92511.1"/>
    <property type="molecule type" value="Transcribed_RNA"/>
</dbReference>
<reference evidence="2" key="1">
    <citation type="submission" date="2014-11" db="EMBL/GenBank/DDBJ databases">
        <authorList>
            <person name="Amaro Gonzalez C."/>
        </authorList>
    </citation>
    <scope>NUCLEOTIDE SEQUENCE</scope>
</reference>
<accession>A0A0E9WQF3</accession>
<evidence type="ECO:0000256" key="1">
    <source>
        <dbReference type="SAM" id="MobiDB-lite"/>
    </source>
</evidence>
<feature type="compositionally biased region" description="Polar residues" evidence="1">
    <location>
        <begin position="1"/>
        <end position="28"/>
    </location>
</feature>
<sequence>MLSDIQNSSSSEACGRLNSKQTGQQSESLAEVPGAKSLVLSNWTWPASPWKRSSGHHPSARLGAQNPTPLPQTEALSLSKGYTKTLCIPPNLTSTEFMRERPGRR</sequence>
<protein>
    <submittedName>
        <fullName evidence="2">Uncharacterized protein</fullName>
    </submittedName>
</protein>
<name>A0A0E9WQF3_ANGAN</name>
<feature type="region of interest" description="Disordered" evidence="1">
    <location>
        <begin position="49"/>
        <end position="75"/>
    </location>
</feature>
<organism evidence="2">
    <name type="scientific">Anguilla anguilla</name>
    <name type="common">European freshwater eel</name>
    <name type="synonym">Muraena anguilla</name>
    <dbReference type="NCBI Taxonomy" id="7936"/>
    <lineage>
        <taxon>Eukaryota</taxon>
        <taxon>Metazoa</taxon>
        <taxon>Chordata</taxon>
        <taxon>Craniata</taxon>
        <taxon>Vertebrata</taxon>
        <taxon>Euteleostomi</taxon>
        <taxon>Actinopterygii</taxon>
        <taxon>Neopterygii</taxon>
        <taxon>Teleostei</taxon>
        <taxon>Anguilliformes</taxon>
        <taxon>Anguillidae</taxon>
        <taxon>Anguilla</taxon>
    </lineage>
</organism>
<feature type="region of interest" description="Disordered" evidence="1">
    <location>
        <begin position="1"/>
        <end position="33"/>
    </location>
</feature>
<dbReference type="AlphaFoldDB" id="A0A0E9WQF3"/>
<proteinExistence type="predicted"/>
<reference evidence="2" key="2">
    <citation type="journal article" date="2015" name="Fish Shellfish Immunol.">
        <title>Early steps in the European eel (Anguilla anguilla)-Vibrio vulnificus interaction in the gills: Role of the RtxA13 toxin.</title>
        <authorList>
            <person name="Callol A."/>
            <person name="Pajuelo D."/>
            <person name="Ebbesson L."/>
            <person name="Teles M."/>
            <person name="MacKenzie S."/>
            <person name="Amaro C."/>
        </authorList>
    </citation>
    <scope>NUCLEOTIDE SEQUENCE</scope>
</reference>
<evidence type="ECO:0000313" key="2">
    <source>
        <dbReference type="EMBL" id="JAH92511.1"/>
    </source>
</evidence>